<name>A0A8S1KRG2_PARPR</name>
<sequence length="189" mass="22618">MKSITQLNVYVELTLASQVYQIKSNSHQNKLNRQQKIFQNTKNNKQIQDQLIIYKFKNLQHKRIDFTKTKASKFRKTNSVAIHFRTDIAIPNNISLSFTDQRQLGQEIYLKLLKLSIHFSQILNYRKTLNIQQTFQSRAIPKLRHRRRIMKQQKEGTFVYKEQIQNFFSNKNKLIKDVEDLSFDRGKLN</sequence>
<organism evidence="1 2">
    <name type="scientific">Paramecium primaurelia</name>
    <dbReference type="NCBI Taxonomy" id="5886"/>
    <lineage>
        <taxon>Eukaryota</taxon>
        <taxon>Sar</taxon>
        <taxon>Alveolata</taxon>
        <taxon>Ciliophora</taxon>
        <taxon>Intramacronucleata</taxon>
        <taxon>Oligohymenophorea</taxon>
        <taxon>Peniculida</taxon>
        <taxon>Parameciidae</taxon>
        <taxon>Paramecium</taxon>
    </lineage>
</organism>
<evidence type="ECO:0000313" key="1">
    <source>
        <dbReference type="EMBL" id="CAD8058039.1"/>
    </source>
</evidence>
<keyword evidence="2" id="KW-1185">Reference proteome</keyword>
<proteinExistence type="predicted"/>
<dbReference type="AlphaFoldDB" id="A0A8S1KRG2"/>
<gene>
    <name evidence="1" type="ORF">PPRIM_AZ9-3.1.T0270012</name>
</gene>
<dbReference type="EMBL" id="CAJJDM010000026">
    <property type="protein sequence ID" value="CAD8058039.1"/>
    <property type="molecule type" value="Genomic_DNA"/>
</dbReference>
<dbReference type="Proteomes" id="UP000688137">
    <property type="component" value="Unassembled WGS sequence"/>
</dbReference>
<protein>
    <submittedName>
        <fullName evidence="1">Uncharacterized protein</fullName>
    </submittedName>
</protein>
<comment type="caution">
    <text evidence="1">The sequence shown here is derived from an EMBL/GenBank/DDBJ whole genome shotgun (WGS) entry which is preliminary data.</text>
</comment>
<accession>A0A8S1KRG2</accession>
<reference evidence="1" key="1">
    <citation type="submission" date="2021-01" db="EMBL/GenBank/DDBJ databases">
        <authorList>
            <consortium name="Genoscope - CEA"/>
            <person name="William W."/>
        </authorList>
    </citation>
    <scope>NUCLEOTIDE SEQUENCE</scope>
</reference>
<evidence type="ECO:0000313" key="2">
    <source>
        <dbReference type="Proteomes" id="UP000688137"/>
    </source>
</evidence>